<organism evidence="5">
    <name type="scientific">Naegleria gruberi</name>
    <name type="common">Amoeba</name>
    <dbReference type="NCBI Taxonomy" id="5762"/>
    <lineage>
        <taxon>Eukaryota</taxon>
        <taxon>Discoba</taxon>
        <taxon>Heterolobosea</taxon>
        <taxon>Tetramitia</taxon>
        <taxon>Eutetramitia</taxon>
        <taxon>Vahlkampfiidae</taxon>
        <taxon>Naegleria</taxon>
    </lineage>
</organism>
<dbReference type="Proteomes" id="UP000006671">
    <property type="component" value="Unassembled WGS sequence"/>
</dbReference>
<dbReference type="OrthoDB" id="414698at2759"/>
<evidence type="ECO:0000256" key="1">
    <source>
        <dbReference type="ARBA" id="ARBA00022801"/>
    </source>
</evidence>
<dbReference type="KEGG" id="ngr:NAEGRDRAFT_67653"/>
<evidence type="ECO:0000313" key="4">
    <source>
        <dbReference type="EMBL" id="EFC44483.1"/>
    </source>
</evidence>
<dbReference type="GO" id="GO:0005634">
    <property type="term" value="C:nucleus"/>
    <property type="evidence" value="ECO:0007669"/>
    <property type="project" value="TreeGrafter"/>
</dbReference>
<keyword evidence="5" id="KW-1185">Reference proteome</keyword>
<dbReference type="Pfam" id="PF03959">
    <property type="entry name" value="FSH1"/>
    <property type="match status" value="1"/>
</dbReference>
<dbReference type="InterPro" id="IPR029058">
    <property type="entry name" value="AB_hydrolase_fold"/>
</dbReference>
<dbReference type="GeneID" id="8848424"/>
<evidence type="ECO:0000313" key="5">
    <source>
        <dbReference type="Proteomes" id="UP000006671"/>
    </source>
</evidence>
<protein>
    <submittedName>
        <fullName evidence="4">Predicted protein</fullName>
    </submittedName>
</protein>
<dbReference type="EMBL" id="GG738868">
    <property type="protein sequence ID" value="EFC44483.1"/>
    <property type="molecule type" value="Genomic_DNA"/>
</dbReference>
<dbReference type="InterPro" id="IPR050593">
    <property type="entry name" value="LovG"/>
</dbReference>
<feature type="compositionally biased region" description="Polar residues" evidence="2">
    <location>
        <begin position="8"/>
        <end position="21"/>
    </location>
</feature>
<reference evidence="4 5" key="1">
    <citation type="journal article" date="2010" name="Cell">
        <title>The genome of Naegleria gruberi illuminates early eukaryotic versatility.</title>
        <authorList>
            <person name="Fritz-Laylin L.K."/>
            <person name="Prochnik S.E."/>
            <person name="Ginger M.L."/>
            <person name="Dacks J.B."/>
            <person name="Carpenter M.L."/>
            <person name="Field M.C."/>
            <person name="Kuo A."/>
            <person name="Paredez A."/>
            <person name="Chapman J."/>
            <person name="Pham J."/>
            <person name="Shu S."/>
            <person name="Neupane R."/>
            <person name="Cipriano M."/>
            <person name="Mancuso J."/>
            <person name="Tu H."/>
            <person name="Salamov A."/>
            <person name="Lindquist E."/>
            <person name="Shapiro H."/>
            <person name="Lucas S."/>
            <person name="Grigoriev I.V."/>
            <person name="Cande W.Z."/>
            <person name="Fulton C."/>
            <person name="Rokhsar D.S."/>
            <person name="Dawson S.C."/>
        </authorList>
    </citation>
    <scope>NUCLEOTIDE SEQUENCE [LARGE SCALE GENOMIC DNA]</scope>
    <source>
        <strain evidence="4 5">NEG-M</strain>
    </source>
</reference>
<dbReference type="InParanoid" id="D2VFK0"/>
<evidence type="ECO:0000259" key="3">
    <source>
        <dbReference type="Pfam" id="PF03959"/>
    </source>
</evidence>
<dbReference type="SUPFAM" id="SSF53474">
    <property type="entry name" value="alpha/beta-Hydrolases"/>
    <property type="match status" value="1"/>
</dbReference>
<accession>D2VFK0</accession>
<dbReference type="PANTHER" id="PTHR48070:SF6">
    <property type="entry name" value="ESTERASE OVCA2"/>
    <property type="match status" value="1"/>
</dbReference>
<sequence>MSKHQHHNVQQMVGTSSPMLFHTSNLNESEMKQHGLHPSKLLATSSSSTSTFEEKRTLVMIHGWLQNAQVFERKTLEFRKYHFERGNLPIQNFVYPNAPFVADIPPNTKVASIVMGTSSEVNKKPKECFRSWGLGRDGGKVHHGWRQCMNYLIRFIGKRRREGHIIEGLLGFSQGGMITSILSTLISLEFYGLLNRDNLPPSLFEKSGEDPDETNFDDIIEGIRKVFFNLDENGNKKCNLKFIILIGAFRPSSIQVSELLNVLLMRGLKIAPCFVNIHLIGLQDDIVKPVDSQNFAEDCFCRETSLILTHNDKHILPCKDEDGLDTPQFHRFIRSAL</sequence>
<dbReference type="AlphaFoldDB" id="D2VFK0"/>
<dbReference type="RefSeq" id="XP_002677227.1">
    <property type="nucleotide sequence ID" value="XM_002677181.1"/>
</dbReference>
<dbReference type="InterPro" id="IPR005645">
    <property type="entry name" value="FSH-like_dom"/>
</dbReference>
<dbReference type="VEuPathDB" id="AmoebaDB:NAEGRDRAFT_67653"/>
<dbReference type="STRING" id="5762.D2VFK0"/>
<keyword evidence="1" id="KW-0378">Hydrolase</keyword>
<gene>
    <name evidence="4" type="ORF">NAEGRDRAFT_67653</name>
</gene>
<feature type="domain" description="Serine hydrolase" evidence="3">
    <location>
        <begin position="54"/>
        <end position="321"/>
    </location>
</feature>
<evidence type="ECO:0000256" key="2">
    <source>
        <dbReference type="SAM" id="MobiDB-lite"/>
    </source>
</evidence>
<feature type="region of interest" description="Disordered" evidence="2">
    <location>
        <begin position="1"/>
        <end position="21"/>
    </location>
</feature>
<dbReference type="GO" id="GO:0005737">
    <property type="term" value="C:cytoplasm"/>
    <property type="evidence" value="ECO:0007669"/>
    <property type="project" value="TreeGrafter"/>
</dbReference>
<dbReference type="OMA" id="MIHGWLQ"/>
<name>D2VFK0_NAEGR</name>
<proteinExistence type="predicted"/>
<dbReference type="Gene3D" id="3.40.50.1820">
    <property type="entry name" value="alpha/beta hydrolase"/>
    <property type="match status" value="1"/>
</dbReference>
<dbReference type="GO" id="GO:0016787">
    <property type="term" value="F:hydrolase activity"/>
    <property type="evidence" value="ECO:0007669"/>
    <property type="project" value="UniProtKB-KW"/>
</dbReference>
<dbReference type="PANTHER" id="PTHR48070">
    <property type="entry name" value="ESTERASE OVCA2"/>
    <property type="match status" value="1"/>
</dbReference>